<dbReference type="AlphaFoldDB" id="A0A094WCY8"/>
<evidence type="ECO:0000313" key="2">
    <source>
        <dbReference type="EMBL" id="KGA95639.1"/>
    </source>
</evidence>
<accession>A0A094WCY8</accession>
<comment type="caution">
    <text evidence="2">The sequence shown here is derived from an EMBL/GenBank/DDBJ whole genome shotgun (WGS) entry which is preliminary data.</text>
</comment>
<evidence type="ECO:0000256" key="1">
    <source>
        <dbReference type="SAM" id="SignalP"/>
    </source>
</evidence>
<reference evidence="3 5" key="2">
    <citation type="submission" date="2014-01" db="EMBL/GenBank/DDBJ databases">
        <title>Draft genome sequencing of Bacillus alcalophilus CGMCC 1.3604.</title>
        <authorList>
            <person name="Yang J."/>
            <person name="Diao L."/>
            <person name="Yang S."/>
        </authorList>
    </citation>
    <scope>NUCLEOTIDE SEQUENCE [LARGE SCALE GENOMIC DNA]</scope>
    <source>
        <strain evidence="3 5">CGMCC 1.3604</strain>
    </source>
</reference>
<dbReference type="Proteomes" id="UP000002754">
    <property type="component" value="Unassembled WGS sequence"/>
</dbReference>
<feature type="chain" id="PRO_5038290312" description="Lipoprotein" evidence="1">
    <location>
        <begin position="20"/>
        <end position="207"/>
    </location>
</feature>
<evidence type="ECO:0000313" key="5">
    <source>
        <dbReference type="Proteomes" id="UP000297014"/>
    </source>
</evidence>
<dbReference type="RefSeq" id="WP_040324280.1">
    <property type="nucleotide sequence ID" value="NZ_ALPT02000118.1"/>
</dbReference>
<keyword evidence="4" id="KW-1185">Reference proteome</keyword>
<evidence type="ECO:0000313" key="3">
    <source>
        <dbReference type="EMBL" id="THG92213.1"/>
    </source>
</evidence>
<reference evidence="2 4" key="1">
    <citation type="journal article" date="2014" name="Genome Announc.">
        <title>Draft Genome Sequence of Bacillus alcalophilus AV1934, a Classic Alkaliphile Isolated from Human Feces in 1934.</title>
        <authorList>
            <person name="Attie O."/>
            <person name="Jayaprakash A."/>
            <person name="Shah H."/>
            <person name="Paulsen I.T."/>
            <person name="Morino M."/>
            <person name="Takahashi Y."/>
            <person name="Narumi I."/>
            <person name="Sachidanandam R."/>
            <person name="Satoh K."/>
            <person name="Ito M."/>
            <person name="Krulwich T.A."/>
        </authorList>
    </citation>
    <scope>NUCLEOTIDE SEQUENCE [LARGE SCALE GENOMIC DNA]</scope>
    <source>
        <strain evidence="2 4">AV1934</strain>
    </source>
</reference>
<keyword evidence="1" id="KW-0732">Signal</keyword>
<dbReference type="PROSITE" id="PS51257">
    <property type="entry name" value="PROKAR_LIPOPROTEIN"/>
    <property type="match status" value="1"/>
</dbReference>
<organism evidence="2 4">
    <name type="scientific">Alkalihalobacillus alcalophilus ATCC 27647 = CGMCC 1.3604</name>
    <dbReference type="NCBI Taxonomy" id="1218173"/>
    <lineage>
        <taxon>Bacteria</taxon>
        <taxon>Bacillati</taxon>
        <taxon>Bacillota</taxon>
        <taxon>Bacilli</taxon>
        <taxon>Bacillales</taxon>
        <taxon>Bacillaceae</taxon>
        <taxon>Alkalihalobacillus</taxon>
    </lineage>
</organism>
<evidence type="ECO:0000313" key="4">
    <source>
        <dbReference type="Proteomes" id="UP000002754"/>
    </source>
</evidence>
<gene>
    <name evidence="3" type="ORF">AJ85_15645</name>
    <name evidence="2" type="ORF">BALCAV_0221155</name>
</gene>
<dbReference type="EMBL" id="ALPT02000118">
    <property type="protein sequence ID" value="KGA95639.1"/>
    <property type="molecule type" value="Genomic_DNA"/>
</dbReference>
<name>A0A094WCY8_ALKAL</name>
<dbReference type="Proteomes" id="UP000297014">
    <property type="component" value="Unassembled WGS sequence"/>
</dbReference>
<sequence length="207" mass="22941">MLKKMTTLFVLGIAALTMAACSNDEVAEEQPKDEDNKNHNLEEIIDDPVVELSESDFLISAGVEANNRNAMIKSISVPTGTDVIELKDGGVIANINEGNLKNLRVSFSNESTDISFETAMMSDKRALENAEIGKVAEVIDIELDNYPELEGFQAYFFSGNSEAYHHRLFMDGEGDKRLRVTIDIPKNIELEKGRQVAHAIINSAQYE</sequence>
<evidence type="ECO:0008006" key="6">
    <source>
        <dbReference type="Google" id="ProtNLM"/>
    </source>
</evidence>
<dbReference type="EMBL" id="JALP01000013">
    <property type="protein sequence ID" value="THG92213.1"/>
    <property type="molecule type" value="Genomic_DNA"/>
</dbReference>
<dbReference type="STRING" id="1218173.BALCAV_0221155"/>
<proteinExistence type="predicted"/>
<feature type="signal peptide" evidence="1">
    <location>
        <begin position="1"/>
        <end position="19"/>
    </location>
</feature>
<protein>
    <recommendedName>
        <fullName evidence="6">Lipoprotein</fullName>
    </recommendedName>
</protein>